<dbReference type="OrthoDB" id="10492861at2759"/>
<reference evidence="3 4" key="2">
    <citation type="submission" date="2016-08" db="EMBL/GenBank/DDBJ databases">
        <title>Pervasive Adenine N6-methylation of Active Genes in Fungi.</title>
        <authorList>
            <consortium name="DOE Joint Genome Institute"/>
            <person name="Mondo S.J."/>
            <person name="Dannebaum R.O."/>
            <person name="Kuo R.C."/>
            <person name="Labutti K."/>
            <person name="Haridas S."/>
            <person name="Kuo A."/>
            <person name="Salamov A."/>
            <person name="Ahrendt S.R."/>
            <person name="Lipzen A."/>
            <person name="Sullivan W."/>
            <person name="Andreopoulos W.B."/>
            <person name="Clum A."/>
            <person name="Lindquist E."/>
            <person name="Daum C."/>
            <person name="Ramamoorthy G.K."/>
            <person name="Gryganskyi A."/>
            <person name="Culley D."/>
            <person name="Magnuson J.K."/>
            <person name="James T.Y."/>
            <person name="O'Malley M.A."/>
            <person name="Stajich J.E."/>
            <person name="Spatafora J.W."/>
            <person name="Visel A."/>
            <person name="Grigoriev I.V."/>
        </authorList>
    </citation>
    <scope>NUCLEOTIDE SEQUENCE [LARGE SCALE GENOMIC DNA]</scope>
    <source>
        <strain evidence="3 4">S4</strain>
    </source>
</reference>
<dbReference type="EMBL" id="MCFG01000006">
    <property type="protein sequence ID" value="ORX87662.1"/>
    <property type="molecule type" value="Genomic_DNA"/>
</dbReference>
<comment type="caution">
    <text evidence="3">The sequence shown here is derived from an EMBL/GenBank/DDBJ whole genome shotgun (WGS) entry which is preliminary data.</text>
</comment>
<dbReference type="Proteomes" id="UP000193944">
    <property type="component" value="Unassembled WGS sequence"/>
</dbReference>
<proteinExistence type="predicted"/>
<evidence type="ECO:0000256" key="2">
    <source>
        <dbReference type="SAM" id="MobiDB-lite"/>
    </source>
</evidence>
<evidence type="ECO:0000313" key="4">
    <source>
        <dbReference type="Proteomes" id="UP000193944"/>
    </source>
</evidence>
<accession>A0A1Y1XPK3</accession>
<gene>
    <name evidence="3" type="ORF">BCR32DRAFT_264084</name>
</gene>
<feature type="coiled-coil region" evidence="1">
    <location>
        <begin position="114"/>
        <end position="141"/>
    </location>
</feature>
<name>A0A1Y1XPK3_9FUNG</name>
<feature type="region of interest" description="Disordered" evidence="2">
    <location>
        <begin position="335"/>
        <end position="393"/>
    </location>
</feature>
<reference evidence="3 4" key="1">
    <citation type="submission" date="2016-08" db="EMBL/GenBank/DDBJ databases">
        <title>A Parts List for Fungal Cellulosomes Revealed by Comparative Genomics.</title>
        <authorList>
            <consortium name="DOE Joint Genome Institute"/>
            <person name="Haitjema C.H."/>
            <person name="Gilmore S.P."/>
            <person name="Henske J.K."/>
            <person name="Solomon K.V."/>
            <person name="De Groot R."/>
            <person name="Kuo A."/>
            <person name="Mondo S.J."/>
            <person name="Salamov A.A."/>
            <person name="Labutti K."/>
            <person name="Zhao Z."/>
            <person name="Chiniquy J."/>
            <person name="Barry K."/>
            <person name="Brewer H.M."/>
            <person name="Purvine S.O."/>
            <person name="Wright A.T."/>
            <person name="Boxma B."/>
            <person name="Van Alen T."/>
            <person name="Hackstein J.H."/>
            <person name="Baker S.E."/>
            <person name="Grigoriev I.V."/>
            <person name="O'Malley M.A."/>
        </authorList>
    </citation>
    <scope>NUCLEOTIDE SEQUENCE [LARGE SCALE GENOMIC DNA]</scope>
    <source>
        <strain evidence="3 4">S4</strain>
    </source>
</reference>
<evidence type="ECO:0000256" key="1">
    <source>
        <dbReference type="SAM" id="Coils"/>
    </source>
</evidence>
<keyword evidence="4" id="KW-1185">Reference proteome</keyword>
<dbReference type="AlphaFoldDB" id="A0A1Y1XPK3"/>
<sequence>MHSTRSSARLQLERTTEHNNQLLSLFNDMLKVTCKLSLINEQIIVSSKNNKKDALGINTVDIKEKDLDEVLSSKEKKAFIDVMNNIYTNLQDIFNTTREEQIKKEEEMKRKKIEEKFNKKIESLKKEIMALKQANDISNKSLETSQFKKELVQLSLSYKDEYNIDDGMDMFNNIQYHKSFIDELYVNSKEKLKQELGNNRRTITTICESIDKEMDLIRNVMNHFMIHIDMYEKKLDNLETIVKNNLSRIDNNNDDNKNNNTVNSSLNLKIENNNISSVTIFKMFDQLDHIQDYINKNKENIDSIPIIQKYTYKNEQDIKDTKLKLEEISYKPIPPPINTTATYNNNNNNMNDNPDNNSNRNNNMYMNKRQKTNDNDYYNRNNFDTSPDDLVPISNDQRTLNASNMFNRNRRNKYNNTSSATSPITTGHLNSNFNNNDFINRHEIDQKFKELEDKFNYQIQSLNKQFFNNDQKHIDTIVQKFTEINTDINRMQLENSKNLSIDVGNQLKNFQDNINSHNLNYIDERIKHYNKTTLDTVETILKNMTQQVNYWKKKVTKNLEHQFGYAIQELKLQILSLAKLPLPTNSVEYKNLLEFLKDVFRWNWEQWKIEWTKEFYQCVKCLQNDYILPLETKVKKLENENMNKK</sequence>
<keyword evidence="1" id="KW-0175">Coiled coil</keyword>
<protein>
    <submittedName>
        <fullName evidence="3">Uncharacterized protein</fullName>
    </submittedName>
</protein>
<evidence type="ECO:0000313" key="3">
    <source>
        <dbReference type="EMBL" id="ORX87662.1"/>
    </source>
</evidence>
<organism evidence="3 4">
    <name type="scientific">Anaeromyces robustus</name>
    <dbReference type="NCBI Taxonomy" id="1754192"/>
    <lineage>
        <taxon>Eukaryota</taxon>
        <taxon>Fungi</taxon>
        <taxon>Fungi incertae sedis</taxon>
        <taxon>Chytridiomycota</taxon>
        <taxon>Chytridiomycota incertae sedis</taxon>
        <taxon>Neocallimastigomycetes</taxon>
        <taxon>Neocallimastigales</taxon>
        <taxon>Neocallimastigaceae</taxon>
        <taxon>Anaeromyces</taxon>
    </lineage>
</organism>
<feature type="compositionally biased region" description="Low complexity" evidence="2">
    <location>
        <begin position="344"/>
        <end position="367"/>
    </location>
</feature>